<dbReference type="Proteomes" id="UP000887013">
    <property type="component" value="Unassembled WGS sequence"/>
</dbReference>
<gene>
    <name evidence="2" type="ORF">NPIL_232531</name>
</gene>
<accession>A0A8X6MRN7</accession>
<dbReference type="AlphaFoldDB" id="A0A8X6MRN7"/>
<protein>
    <submittedName>
        <fullName evidence="2">Uncharacterized protein</fullName>
    </submittedName>
</protein>
<sequence>MSHAPNVQRVFSPDSMDFCQIGCIGYTIDCLSIGFHSLLEVLDLHTLSNMCSVIINLELVKSIFTSATGELRDSSFWIRILRSGTDQHQIETKDAGSGRDKGAGFGSKECARKNPVIVSDDSTPAALNESISCHP</sequence>
<evidence type="ECO:0000313" key="2">
    <source>
        <dbReference type="EMBL" id="GFS74359.1"/>
    </source>
</evidence>
<evidence type="ECO:0000256" key="1">
    <source>
        <dbReference type="SAM" id="MobiDB-lite"/>
    </source>
</evidence>
<evidence type="ECO:0000313" key="3">
    <source>
        <dbReference type="Proteomes" id="UP000887013"/>
    </source>
</evidence>
<feature type="compositionally biased region" description="Basic and acidic residues" evidence="1">
    <location>
        <begin position="89"/>
        <end position="102"/>
    </location>
</feature>
<proteinExistence type="predicted"/>
<keyword evidence="3" id="KW-1185">Reference proteome</keyword>
<comment type="caution">
    <text evidence="2">The sequence shown here is derived from an EMBL/GenBank/DDBJ whole genome shotgun (WGS) entry which is preliminary data.</text>
</comment>
<organism evidence="2 3">
    <name type="scientific">Nephila pilipes</name>
    <name type="common">Giant wood spider</name>
    <name type="synonym">Nephila maculata</name>
    <dbReference type="NCBI Taxonomy" id="299642"/>
    <lineage>
        <taxon>Eukaryota</taxon>
        <taxon>Metazoa</taxon>
        <taxon>Ecdysozoa</taxon>
        <taxon>Arthropoda</taxon>
        <taxon>Chelicerata</taxon>
        <taxon>Arachnida</taxon>
        <taxon>Araneae</taxon>
        <taxon>Araneomorphae</taxon>
        <taxon>Entelegynae</taxon>
        <taxon>Araneoidea</taxon>
        <taxon>Nephilidae</taxon>
        <taxon>Nephila</taxon>
    </lineage>
</organism>
<reference evidence="2" key="1">
    <citation type="submission" date="2020-08" db="EMBL/GenBank/DDBJ databases">
        <title>Multicomponent nature underlies the extraordinary mechanical properties of spider dragline silk.</title>
        <authorList>
            <person name="Kono N."/>
            <person name="Nakamura H."/>
            <person name="Mori M."/>
            <person name="Yoshida Y."/>
            <person name="Ohtoshi R."/>
            <person name="Malay A.D."/>
            <person name="Moran D.A.P."/>
            <person name="Tomita M."/>
            <person name="Numata K."/>
            <person name="Arakawa K."/>
        </authorList>
    </citation>
    <scope>NUCLEOTIDE SEQUENCE</scope>
</reference>
<name>A0A8X6MRN7_NEPPI</name>
<dbReference type="EMBL" id="BMAW01096361">
    <property type="protein sequence ID" value="GFS74359.1"/>
    <property type="molecule type" value="Genomic_DNA"/>
</dbReference>
<feature type="region of interest" description="Disordered" evidence="1">
    <location>
        <begin position="89"/>
        <end position="108"/>
    </location>
</feature>